<dbReference type="InterPro" id="IPR012337">
    <property type="entry name" value="RNaseH-like_sf"/>
</dbReference>
<dbReference type="GO" id="GO:0003676">
    <property type="term" value="F:nucleic acid binding"/>
    <property type="evidence" value="ECO:0007669"/>
    <property type="project" value="InterPro"/>
</dbReference>
<dbReference type="SUPFAM" id="SSF53098">
    <property type="entry name" value="Ribonuclease H-like"/>
    <property type="match status" value="1"/>
</dbReference>
<feature type="domain" description="3'-5' exonuclease" evidence="1">
    <location>
        <begin position="10"/>
        <end position="199"/>
    </location>
</feature>
<dbReference type="SMART" id="SM00474">
    <property type="entry name" value="35EXOc"/>
    <property type="match status" value="1"/>
</dbReference>
<dbReference type="Pfam" id="PF01612">
    <property type="entry name" value="DNA_pol_A_exo1"/>
    <property type="match status" value="1"/>
</dbReference>
<keyword evidence="3" id="KW-1185">Reference proteome</keyword>
<dbReference type="InterPro" id="IPR036397">
    <property type="entry name" value="RNaseH_sf"/>
</dbReference>
<protein>
    <recommendedName>
        <fullName evidence="1">3'-5' exonuclease domain-containing protein</fullName>
    </recommendedName>
</protein>
<organism evidence="2 3">
    <name type="scientific">Magallana gigas</name>
    <name type="common">Pacific oyster</name>
    <name type="synonym">Crassostrea gigas</name>
    <dbReference type="NCBI Taxonomy" id="29159"/>
    <lineage>
        <taxon>Eukaryota</taxon>
        <taxon>Metazoa</taxon>
        <taxon>Spiralia</taxon>
        <taxon>Lophotrochozoa</taxon>
        <taxon>Mollusca</taxon>
        <taxon>Bivalvia</taxon>
        <taxon>Autobranchia</taxon>
        <taxon>Pteriomorphia</taxon>
        <taxon>Ostreida</taxon>
        <taxon>Ostreoidea</taxon>
        <taxon>Ostreidae</taxon>
        <taxon>Magallana</taxon>
    </lineage>
</organism>
<accession>A0A8W8KZT2</accession>
<dbReference type="PANTHER" id="PTHR46814:SF1">
    <property type="entry name" value="EGALITARIAN, ISOFORM B"/>
    <property type="match status" value="1"/>
</dbReference>
<proteinExistence type="predicted"/>
<dbReference type="EnsemblMetazoa" id="G25994.2">
    <property type="protein sequence ID" value="G25994.2:cds"/>
    <property type="gene ID" value="G25994"/>
</dbReference>
<name>A0A8W8KZT2_MAGGI</name>
<dbReference type="Proteomes" id="UP000005408">
    <property type="component" value="Unassembled WGS sequence"/>
</dbReference>
<dbReference type="AlphaFoldDB" id="A0A8W8KZT2"/>
<dbReference type="GO" id="GO:0008408">
    <property type="term" value="F:3'-5' exonuclease activity"/>
    <property type="evidence" value="ECO:0007669"/>
    <property type="project" value="InterPro"/>
</dbReference>
<evidence type="ECO:0000313" key="3">
    <source>
        <dbReference type="Proteomes" id="UP000005408"/>
    </source>
</evidence>
<sequence length="449" mass="52369">MKETKDEPKVEIVDETKRCCKVVSILSHEPVLAVDCLGVQLASRGPLTLIQVGTYSDQVYLFDVHKNKKLLVDGKLGTLLESEAVIKVMYKCSSDSAALFYQHNIILRNVFDVKVAHILLEEQKGRLLIPFSTLRTMCKLYSTCDRVSEYKEEIKTQCDKKVGDFWAKRPLTDKMISYAIGNVSALIPEVYENQKRLLKKSELDLKFKDRVMETICVHMDPEKMTLRTKQREERIQEIINSIDVNGNADTKITDFGEESDEMLAFRRLHIKDAQRKSDFIDRLKAESIEYDLKKIGDKIKEEKSNFVPEIFTFKFLSETQSHHHDEKIIQQATRLKYQIKEIVFADIETKYSMETSLQYLTPWEKDALRNLNANRICESPKVRRRLFFLFTEADVDRKIKQLHKDGNKYRCNEKFYSKIKFIATNASDLPESLRQKARDFVRQHDALGK</sequence>
<dbReference type="GO" id="GO:0006139">
    <property type="term" value="P:nucleobase-containing compound metabolic process"/>
    <property type="evidence" value="ECO:0007669"/>
    <property type="project" value="InterPro"/>
</dbReference>
<reference evidence="2" key="1">
    <citation type="submission" date="2022-08" db="UniProtKB">
        <authorList>
            <consortium name="EnsemblMetazoa"/>
        </authorList>
    </citation>
    <scope>IDENTIFICATION</scope>
    <source>
        <strain evidence="2">05x7-T-G4-1.051#20</strain>
    </source>
</reference>
<dbReference type="PANTHER" id="PTHR46814">
    <property type="entry name" value="EGALITARIAN, ISOFORM B"/>
    <property type="match status" value="1"/>
</dbReference>
<dbReference type="InterPro" id="IPR002562">
    <property type="entry name" value="3'-5'_exonuclease_dom"/>
</dbReference>
<evidence type="ECO:0000313" key="2">
    <source>
        <dbReference type="EnsemblMetazoa" id="G25994.2:cds"/>
    </source>
</evidence>
<dbReference type="Gene3D" id="3.30.420.10">
    <property type="entry name" value="Ribonuclease H-like superfamily/Ribonuclease H"/>
    <property type="match status" value="1"/>
</dbReference>
<evidence type="ECO:0000259" key="1">
    <source>
        <dbReference type="SMART" id="SM00474"/>
    </source>
</evidence>